<keyword evidence="1" id="KW-0812">Transmembrane</keyword>
<sequence>INDFDNVMGVGKLYSLPVVDFLLAFVSIRYVFKACMHVNVLSHFVIPLAQISPGFQVTRILVSLAASQSCSVPSSMPTGLTSLFISDPLPTAEHQGRPSSASVAAGVGLRTTVCFPLALNYLGLIEESLQLVRTFGCLTARWFSNPDALPPCNIWVKI</sequence>
<keyword evidence="3" id="KW-1185">Reference proteome</keyword>
<evidence type="ECO:0000313" key="3">
    <source>
        <dbReference type="Proteomes" id="UP001233999"/>
    </source>
</evidence>
<accession>A0AAD8AI66</accession>
<gene>
    <name evidence="2" type="ORF">L9F63_010026</name>
</gene>
<dbReference type="Proteomes" id="UP001233999">
    <property type="component" value="Unassembled WGS sequence"/>
</dbReference>
<protein>
    <submittedName>
        <fullName evidence="2">Uncharacterized protein</fullName>
    </submittedName>
</protein>
<reference evidence="2" key="1">
    <citation type="journal article" date="2023" name="IScience">
        <title>Live-bearing cockroach genome reveals convergent evolutionary mechanisms linked to viviparity in insects and beyond.</title>
        <authorList>
            <person name="Fouks B."/>
            <person name="Harrison M.C."/>
            <person name="Mikhailova A.A."/>
            <person name="Marchal E."/>
            <person name="English S."/>
            <person name="Carruthers M."/>
            <person name="Jennings E.C."/>
            <person name="Chiamaka E.L."/>
            <person name="Frigard R.A."/>
            <person name="Pippel M."/>
            <person name="Attardo G.M."/>
            <person name="Benoit J.B."/>
            <person name="Bornberg-Bauer E."/>
            <person name="Tobe S.S."/>
        </authorList>
    </citation>
    <scope>NUCLEOTIDE SEQUENCE</scope>
    <source>
        <strain evidence="2">Stay&amp;Tobe</strain>
    </source>
</reference>
<dbReference type="AlphaFoldDB" id="A0AAD8AI66"/>
<reference evidence="2" key="2">
    <citation type="submission" date="2023-05" db="EMBL/GenBank/DDBJ databases">
        <authorList>
            <person name="Fouks B."/>
        </authorList>
    </citation>
    <scope>NUCLEOTIDE SEQUENCE</scope>
    <source>
        <strain evidence="2">Stay&amp;Tobe</strain>
        <tissue evidence="2">Testes</tissue>
    </source>
</reference>
<comment type="caution">
    <text evidence="2">The sequence shown here is derived from an EMBL/GenBank/DDBJ whole genome shotgun (WGS) entry which is preliminary data.</text>
</comment>
<name>A0AAD8AI66_DIPPU</name>
<keyword evidence="1" id="KW-0472">Membrane</keyword>
<evidence type="ECO:0000256" key="1">
    <source>
        <dbReference type="SAM" id="Phobius"/>
    </source>
</evidence>
<dbReference type="EMBL" id="JASPKZ010000803">
    <property type="protein sequence ID" value="KAJ9599494.1"/>
    <property type="molecule type" value="Genomic_DNA"/>
</dbReference>
<feature type="non-terminal residue" evidence="2">
    <location>
        <position position="158"/>
    </location>
</feature>
<feature type="non-terminal residue" evidence="2">
    <location>
        <position position="1"/>
    </location>
</feature>
<organism evidence="2 3">
    <name type="scientific">Diploptera punctata</name>
    <name type="common">Pacific beetle cockroach</name>
    <dbReference type="NCBI Taxonomy" id="6984"/>
    <lineage>
        <taxon>Eukaryota</taxon>
        <taxon>Metazoa</taxon>
        <taxon>Ecdysozoa</taxon>
        <taxon>Arthropoda</taxon>
        <taxon>Hexapoda</taxon>
        <taxon>Insecta</taxon>
        <taxon>Pterygota</taxon>
        <taxon>Neoptera</taxon>
        <taxon>Polyneoptera</taxon>
        <taxon>Dictyoptera</taxon>
        <taxon>Blattodea</taxon>
        <taxon>Blaberoidea</taxon>
        <taxon>Blaberidae</taxon>
        <taxon>Diplopterinae</taxon>
        <taxon>Diploptera</taxon>
    </lineage>
</organism>
<evidence type="ECO:0000313" key="2">
    <source>
        <dbReference type="EMBL" id="KAJ9599494.1"/>
    </source>
</evidence>
<proteinExistence type="predicted"/>
<keyword evidence="1" id="KW-1133">Transmembrane helix</keyword>
<feature type="transmembrane region" description="Helical" evidence="1">
    <location>
        <begin position="13"/>
        <end position="32"/>
    </location>
</feature>